<evidence type="ECO:0000256" key="4">
    <source>
        <dbReference type="ARBA" id="ARBA00023125"/>
    </source>
</evidence>
<evidence type="ECO:0000313" key="12">
    <source>
        <dbReference type="EMBL" id="QED23137.1"/>
    </source>
</evidence>
<dbReference type="Proteomes" id="UP000321934">
    <property type="component" value="Chromosome"/>
</dbReference>
<evidence type="ECO:0000259" key="10">
    <source>
        <dbReference type="Pfam" id="PF01272"/>
    </source>
</evidence>
<dbReference type="NCBIfam" id="NF001263">
    <property type="entry name" value="PRK00226.1-4"/>
    <property type="match status" value="1"/>
</dbReference>
<feature type="domain" description="Transcription elongation factor GreA/GreB C-terminal" evidence="10">
    <location>
        <begin position="85"/>
        <end position="159"/>
    </location>
</feature>
<dbReference type="GO" id="GO:0006354">
    <property type="term" value="P:DNA-templated transcription elongation"/>
    <property type="evidence" value="ECO:0007669"/>
    <property type="project" value="TreeGrafter"/>
</dbReference>
<evidence type="ECO:0000256" key="5">
    <source>
        <dbReference type="ARBA" id="ARBA00023163"/>
    </source>
</evidence>
<evidence type="ECO:0000256" key="2">
    <source>
        <dbReference type="ARBA" id="ARBA00013729"/>
    </source>
</evidence>
<evidence type="ECO:0000259" key="11">
    <source>
        <dbReference type="Pfam" id="PF03449"/>
    </source>
</evidence>
<organism evidence="12 13">
    <name type="scientific">Candidatus Deianiraea vastatrix</name>
    <dbReference type="NCBI Taxonomy" id="2163644"/>
    <lineage>
        <taxon>Bacteria</taxon>
        <taxon>Pseudomonadati</taxon>
        <taxon>Pseudomonadota</taxon>
        <taxon>Alphaproteobacteria</taxon>
        <taxon>Rickettsiales</taxon>
        <taxon>Candidatus Deianiraeaceae</taxon>
        <taxon>Candidatus Deianiraea</taxon>
    </lineage>
</organism>
<sequence>MENNKIQITKKGFDKLIEQISHLADVERPAVIKAVSDARALGDLSENAEYKASREKQRIIESKLSELQKLHSMSEIIDLSNIVNKETIRFGARVKFLKCDTDEEKEVQIVSEYESDPTNGLISIKTPVAKAILGKKIGDVARLRLGENETELEILEISYSN</sequence>
<evidence type="ECO:0000256" key="1">
    <source>
        <dbReference type="ARBA" id="ARBA00008213"/>
    </source>
</evidence>
<comment type="similarity">
    <text evidence="1 8 9">Belongs to the GreA/GreB family.</text>
</comment>
<evidence type="ECO:0000256" key="9">
    <source>
        <dbReference type="RuleBase" id="RU000556"/>
    </source>
</evidence>
<keyword evidence="12" id="KW-0251">Elongation factor</keyword>
<dbReference type="Gene3D" id="3.10.50.30">
    <property type="entry name" value="Transcription elongation factor, GreA/GreB, C-terminal domain"/>
    <property type="match status" value="1"/>
</dbReference>
<evidence type="ECO:0000256" key="6">
    <source>
        <dbReference type="ARBA" id="ARBA00024916"/>
    </source>
</evidence>
<reference evidence="12 13" key="1">
    <citation type="journal article" date="2019" name="ISME J.">
        <title>Deianiraea, an extracellular bacterium associated with the ciliate Paramecium, suggests an alternative scenario for the evolution of Rickettsiales.</title>
        <authorList>
            <person name="Castelli M."/>
            <person name="Sabaneyeva E."/>
            <person name="Lanzoni O."/>
            <person name="Lebedeva N."/>
            <person name="Floriano A.M."/>
            <person name="Gaiarsa S."/>
            <person name="Benken K."/>
            <person name="Modeo L."/>
            <person name="Bandi C."/>
            <person name="Potekhin A."/>
            <person name="Sassera D."/>
            <person name="Petroni G."/>
        </authorList>
    </citation>
    <scope>NUCLEOTIDE SEQUENCE [LARGE SCALE GENOMIC DNA]</scope>
    <source>
        <strain evidence="12">CyL4-1</strain>
    </source>
</reference>
<dbReference type="SUPFAM" id="SSF46557">
    <property type="entry name" value="GreA transcript cleavage protein, N-terminal domain"/>
    <property type="match status" value="1"/>
</dbReference>
<feature type="domain" description="Transcription elongation factor GreA/GreB N-terminal" evidence="11">
    <location>
        <begin position="6"/>
        <end position="75"/>
    </location>
</feature>
<dbReference type="PANTHER" id="PTHR30437">
    <property type="entry name" value="TRANSCRIPTION ELONGATION FACTOR GREA"/>
    <property type="match status" value="1"/>
</dbReference>
<dbReference type="InterPro" id="IPR001437">
    <property type="entry name" value="Tscrpt_elong_fac_GreA/B_C"/>
</dbReference>
<dbReference type="RefSeq" id="WP_146820429.1">
    <property type="nucleotide sequence ID" value="NZ_CP029077.1"/>
</dbReference>
<keyword evidence="13" id="KW-1185">Reference proteome</keyword>
<dbReference type="InterPro" id="IPR022691">
    <property type="entry name" value="Tscrpt_elong_fac_GreA/B_N"/>
</dbReference>
<dbReference type="InterPro" id="IPR036953">
    <property type="entry name" value="GreA/GreB_C_sf"/>
</dbReference>
<dbReference type="HAMAP" id="MF_00105">
    <property type="entry name" value="GreA_GreB"/>
    <property type="match status" value="1"/>
</dbReference>
<dbReference type="GO" id="GO:0003677">
    <property type="term" value="F:DNA binding"/>
    <property type="evidence" value="ECO:0007669"/>
    <property type="project" value="UniProtKB-UniRule"/>
</dbReference>
<name>A0A5B8XGX9_9RICK</name>
<keyword evidence="4 8" id="KW-0238">DNA-binding</keyword>
<evidence type="ECO:0000256" key="8">
    <source>
        <dbReference type="HAMAP-Rule" id="MF_00105"/>
    </source>
</evidence>
<dbReference type="InterPro" id="IPR028624">
    <property type="entry name" value="Tscrpt_elong_fac_GreA/B"/>
</dbReference>
<evidence type="ECO:0000313" key="13">
    <source>
        <dbReference type="Proteomes" id="UP000321934"/>
    </source>
</evidence>
<protein>
    <recommendedName>
        <fullName evidence="2 8">Transcription elongation factor GreA</fullName>
    </recommendedName>
    <alternativeName>
        <fullName evidence="7 8">Transcript cleavage factor GreA</fullName>
    </alternativeName>
</protein>
<keyword evidence="12" id="KW-0648">Protein biosynthesis</keyword>
<dbReference type="SUPFAM" id="SSF54534">
    <property type="entry name" value="FKBP-like"/>
    <property type="match status" value="1"/>
</dbReference>
<dbReference type="OrthoDB" id="9808774at2"/>
<gene>
    <name evidence="8" type="primary">greA</name>
    <name evidence="12" type="ORF">Deia_00331</name>
</gene>
<dbReference type="GO" id="GO:0003746">
    <property type="term" value="F:translation elongation factor activity"/>
    <property type="evidence" value="ECO:0007669"/>
    <property type="project" value="UniProtKB-KW"/>
</dbReference>
<dbReference type="InterPro" id="IPR023459">
    <property type="entry name" value="Tscrpt_elong_fac_GreA/B_fam"/>
</dbReference>
<proteinExistence type="inferred from homology"/>
<evidence type="ECO:0000256" key="3">
    <source>
        <dbReference type="ARBA" id="ARBA00023015"/>
    </source>
</evidence>
<comment type="function">
    <text evidence="6 8 9">Necessary for efficient RNA polymerase transcription elongation past template-encoded arresting sites. The arresting sites in DNA have the property of trapping a certain fraction of elongating RNA polymerases that pass through, resulting in locked ternary complexes. Cleavage of the nascent transcript by cleavage factors such as GreA or GreB allows the resumption of elongation from the new 3'terminus. GreA releases sequences of 2 to 3 nucleotides.</text>
</comment>
<dbReference type="Pfam" id="PF01272">
    <property type="entry name" value="GreA_GreB"/>
    <property type="match status" value="1"/>
</dbReference>
<dbReference type="Pfam" id="PF03449">
    <property type="entry name" value="GreA_GreB_N"/>
    <property type="match status" value="1"/>
</dbReference>
<dbReference type="FunFam" id="1.10.287.180:FF:000001">
    <property type="entry name" value="Transcription elongation factor GreA"/>
    <property type="match status" value="1"/>
</dbReference>
<dbReference type="EMBL" id="CP029077">
    <property type="protein sequence ID" value="QED23137.1"/>
    <property type="molecule type" value="Genomic_DNA"/>
</dbReference>
<dbReference type="NCBIfam" id="TIGR01462">
    <property type="entry name" value="greA"/>
    <property type="match status" value="1"/>
</dbReference>
<keyword evidence="3 8" id="KW-0805">Transcription regulation</keyword>
<dbReference type="GO" id="GO:0070063">
    <property type="term" value="F:RNA polymerase binding"/>
    <property type="evidence" value="ECO:0007669"/>
    <property type="project" value="InterPro"/>
</dbReference>
<dbReference type="PIRSF" id="PIRSF006092">
    <property type="entry name" value="GreA_GreB"/>
    <property type="match status" value="1"/>
</dbReference>
<dbReference type="InterPro" id="IPR006359">
    <property type="entry name" value="Tscrpt_elong_fac_GreA"/>
</dbReference>
<dbReference type="Gene3D" id="1.10.287.180">
    <property type="entry name" value="Transcription elongation factor, GreA/GreB, N-terminal domain"/>
    <property type="match status" value="1"/>
</dbReference>
<dbReference type="PANTHER" id="PTHR30437:SF4">
    <property type="entry name" value="TRANSCRIPTION ELONGATION FACTOR GREA"/>
    <property type="match status" value="1"/>
</dbReference>
<keyword evidence="5 8" id="KW-0804">Transcription</keyword>
<dbReference type="AlphaFoldDB" id="A0A5B8XGX9"/>
<dbReference type="InterPro" id="IPR036805">
    <property type="entry name" value="Tscrpt_elong_fac_GreA/B_N_sf"/>
</dbReference>
<dbReference type="GO" id="GO:0032784">
    <property type="term" value="P:regulation of DNA-templated transcription elongation"/>
    <property type="evidence" value="ECO:0007669"/>
    <property type="project" value="UniProtKB-UniRule"/>
</dbReference>
<accession>A0A5B8XGX9</accession>
<evidence type="ECO:0000256" key="7">
    <source>
        <dbReference type="ARBA" id="ARBA00030776"/>
    </source>
</evidence>